<proteinExistence type="predicted"/>
<protein>
    <submittedName>
        <fullName evidence="3">Uncharacterized protein</fullName>
    </submittedName>
</protein>
<dbReference type="EMBL" id="CM000761">
    <property type="protein sequence ID" value="OQU89794.1"/>
    <property type="molecule type" value="Genomic_DNA"/>
</dbReference>
<dbReference type="Gramene" id="OQU89794">
    <property type="protein sequence ID" value="OQU89794"/>
    <property type="gene ID" value="SORBI_3002G268966"/>
</dbReference>
<dbReference type="Proteomes" id="UP000000768">
    <property type="component" value="Chromosome 2"/>
</dbReference>
<reference evidence="3 4" key="1">
    <citation type="journal article" date="2009" name="Nature">
        <title>The Sorghum bicolor genome and the diversification of grasses.</title>
        <authorList>
            <person name="Paterson A.H."/>
            <person name="Bowers J.E."/>
            <person name="Bruggmann R."/>
            <person name="Dubchak I."/>
            <person name="Grimwood J."/>
            <person name="Gundlach H."/>
            <person name="Haberer G."/>
            <person name="Hellsten U."/>
            <person name="Mitros T."/>
            <person name="Poliakov A."/>
            <person name="Schmutz J."/>
            <person name="Spannagl M."/>
            <person name="Tang H."/>
            <person name="Wang X."/>
            <person name="Wicker T."/>
            <person name="Bharti A.K."/>
            <person name="Chapman J."/>
            <person name="Feltus F.A."/>
            <person name="Gowik U."/>
            <person name="Grigoriev I.V."/>
            <person name="Lyons E."/>
            <person name="Maher C.A."/>
            <person name="Martis M."/>
            <person name="Narechania A."/>
            <person name="Otillar R.P."/>
            <person name="Penning B.W."/>
            <person name="Salamov A.A."/>
            <person name="Wang Y."/>
            <person name="Zhang L."/>
            <person name="Carpita N.C."/>
            <person name="Freeling M."/>
            <person name="Gingle A.R."/>
            <person name="Hash C.T."/>
            <person name="Keller B."/>
            <person name="Klein P."/>
            <person name="Kresovich S."/>
            <person name="McCann M.C."/>
            <person name="Ming R."/>
            <person name="Peterson D.G."/>
            <person name="Mehboob-ur-Rahman"/>
            <person name="Ware D."/>
            <person name="Westhoff P."/>
            <person name="Mayer K.F."/>
            <person name="Messing J."/>
            <person name="Rokhsar D.S."/>
        </authorList>
    </citation>
    <scope>NUCLEOTIDE SEQUENCE [LARGE SCALE GENOMIC DNA]</scope>
    <source>
        <strain evidence="4">cv. BTx623</strain>
    </source>
</reference>
<keyword evidence="2" id="KW-1133">Transmembrane helix</keyword>
<accession>A0A1W0W5V1</accession>
<feature type="compositionally biased region" description="Basic residues" evidence="1">
    <location>
        <begin position="1"/>
        <end position="15"/>
    </location>
</feature>
<dbReference type="InParanoid" id="A0A1W0W5V1"/>
<evidence type="ECO:0000313" key="4">
    <source>
        <dbReference type="Proteomes" id="UP000000768"/>
    </source>
</evidence>
<sequence>MWRRGACGHRRRGHRTGPGSGRPVGGGGSPLGLPSGIAPSSTISTSCTPCCFFCHPFPPTSTTKHIKNILLARQPGHRSPASASKMSRPTAGFSFRCLCVCNCSFSLLLVLAIENLFDLISCTDDG</sequence>
<feature type="compositionally biased region" description="Gly residues" evidence="1">
    <location>
        <begin position="16"/>
        <end position="30"/>
    </location>
</feature>
<reference evidence="4" key="2">
    <citation type="journal article" date="2018" name="Plant J.">
        <title>The Sorghum bicolor reference genome: improved assembly, gene annotations, a transcriptome atlas, and signatures of genome organization.</title>
        <authorList>
            <person name="McCormick R.F."/>
            <person name="Truong S.K."/>
            <person name="Sreedasyam A."/>
            <person name="Jenkins J."/>
            <person name="Shu S."/>
            <person name="Sims D."/>
            <person name="Kennedy M."/>
            <person name="Amirebrahimi M."/>
            <person name="Weers B.D."/>
            <person name="McKinley B."/>
            <person name="Mattison A."/>
            <person name="Morishige D.T."/>
            <person name="Grimwood J."/>
            <person name="Schmutz J."/>
            <person name="Mullet J.E."/>
        </authorList>
    </citation>
    <scope>NUCLEOTIDE SEQUENCE [LARGE SCALE GENOMIC DNA]</scope>
    <source>
        <strain evidence="4">cv. BTx623</strain>
    </source>
</reference>
<keyword evidence="4" id="KW-1185">Reference proteome</keyword>
<feature type="transmembrane region" description="Helical" evidence="2">
    <location>
        <begin position="93"/>
        <end position="113"/>
    </location>
</feature>
<keyword evidence="2" id="KW-0812">Transmembrane</keyword>
<gene>
    <name evidence="3" type="ORF">SORBI_3002G268966</name>
</gene>
<keyword evidence="2" id="KW-0472">Membrane</keyword>
<evidence type="ECO:0000313" key="3">
    <source>
        <dbReference type="EMBL" id="OQU89794.1"/>
    </source>
</evidence>
<dbReference type="AlphaFoldDB" id="A0A1W0W5V1"/>
<evidence type="ECO:0000256" key="1">
    <source>
        <dbReference type="SAM" id="MobiDB-lite"/>
    </source>
</evidence>
<organism evidence="3 4">
    <name type="scientific">Sorghum bicolor</name>
    <name type="common">Sorghum</name>
    <name type="synonym">Sorghum vulgare</name>
    <dbReference type="NCBI Taxonomy" id="4558"/>
    <lineage>
        <taxon>Eukaryota</taxon>
        <taxon>Viridiplantae</taxon>
        <taxon>Streptophyta</taxon>
        <taxon>Embryophyta</taxon>
        <taxon>Tracheophyta</taxon>
        <taxon>Spermatophyta</taxon>
        <taxon>Magnoliopsida</taxon>
        <taxon>Liliopsida</taxon>
        <taxon>Poales</taxon>
        <taxon>Poaceae</taxon>
        <taxon>PACMAD clade</taxon>
        <taxon>Panicoideae</taxon>
        <taxon>Andropogonodae</taxon>
        <taxon>Andropogoneae</taxon>
        <taxon>Sorghinae</taxon>
        <taxon>Sorghum</taxon>
    </lineage>
</organism>
<evidence type="ECO:0000256" key="2">
    <source>
        <dbReference type="SAM" id="Phobius"/>
    </source>
</evidence>
<feature type="region of interest" description="Disordered" evidence="1">
    <location>
        <begin position="1"/>
        <end position="37"/>
    </location>
</feature>
<name>A0A1W0W5V1_SORBI</name>